<name>A0A081P6X9_9BACL</name>
<dbReference type="PRINTS" id="PR00598">
    <property type="entry name" value="HTHMARR"/>
</dbReference>
<evidence type="ECO:0000259" key="2">
    <source>
        <dbReference type="PROSITE" id="PS50995"/>
    </source>
</evidence>
<dbReference type="InterPro" id="IPR036390">
    <property type="entry name" value="WH_DNA-bd_sf"/>
</dbReference>
<protein>
    <recommendedName>
        <fullName evidence="2">HTH marR-type domain-containing protein</fullName>
    </recommendedName>
</protein>
<dbReference type="eggNOG" id="COG1846">
    <property type="taxonomic scope" value="Bacteria"/>
</dbReference>
<keyword evidence="1" id="KW-0238">DNA-binding</keyword>
<dbReference type="InterPro" id="IPR000835">
    <property type="entry name" value="HTH_MarR-typ"/>
</dbReference>
<dbReference type="GO" id="GO:0003700">
    <property type="term" value="F:DNA-binding transcription factor activity"/>
    <property type="evidence" value="ECO:0007669"/>
    <property type="project" value="InterPro"/>
</dbReference>
<dbReference type="Proteomes" id="UP000028123">
    <property type="component" value="Unassembled WGS sequence"/>
</dbReference>
<sequence length="144" mass="16551">MADPMDHAIERFEKAFFTMFQKLGPGLALPADLNLTGPQIMMLYTIVKCEPCQVGRLAQRMEVTPSAITVMIDRLVQNGFVHRKHDENDRRVVLLEATEQAREALLRIRALRSEVINTYLSYLEPNELEPFLQSFEKIANKMSE</sequence>
<dbReference type="AlphaFoldDB" id="A0A081P6X9"/>
<comment type="caution">
    <text evidence="3">The sequence shown here is derived from an EMBL/GenBank/DDBJ whole genome shotgun (WGS) entry which is preliminary data.</text>
</comment>
<reference evidence="3 4" key="1">
    <citation type="submission" date="2014-06" db="EMBL/GenBank/DDBJ databases">
        <title>Draft genome sequence of Paenibacillus sp. MSt1.</title>
        <authorList>
            <person name="Aw Y.K."/>
            <person name="Ong K.S."/>
            <person name="Gan H.M."/>
            <person name="Lee S.M."/>
        </authorList>
    </citation>
    <scope>NUCLEOTIDE SEQUENCE [LARGE SCALE GENOMIC DNA]</scope>
    <source>
        <strain evidence="3 4">MSt1</strain>
    </source>
</reference>
<dbReference type="OrthoDB" id="327696at2"/>
<dbReference type="SMART" id="SM00347">
    <property type="entry name" value="HTH_MARR"/>
    <property type="match status" value="1"/>
</dbReference>
<dbReference type="PANTHER" id="PTHR33164:SF99">
    <property type="entry name" value="MARR FAMILY REGULATORY PROTEIN"/>
    <property type="match status" value="1"/>
</dbReference>
<dbReference type="SUPFAM" id="SSF46785">
    <property type="entry name" value="Winged helix' DNA-binding domain"/>
    <property type="match status" value="1"/>
</dbReference>
<gene>
    <name evidence="3" type="ORF">ET33_31855</name>
</gene>
<evidence type="ECO:0000256" key="1">
    <source>
        <dbReference type="ARBA" id="ARBA00023125"/>
    </source>
</evidence>
<dbReference type="Gene3D" id="1.10.10.10">
    <property type="entry name" value="Winged helix-like DNA-binding domain superfamily/Winged helix DNA-binding domain"/>
    <property type="match status" value="1"/>
</dbReference>
<dbReference type="GO" id="GO:0006950">
    <property type="term" value="P:response to stress"/>
    <property type="evidence" value="ECO:0007669"/>
    <property type="project" value="TreeGrafter"/>
</dbReference>
<dbReference type="PANTHER" id="PTHR33164">
    <property type="entry name" value="TRANSCRIPTIONAL REGULATOR, MARR FAMILY"/>
    <property type="match status" value="1"/>
</dbReference>
<dbReference type="PROSITE" id="PS50995">
    <property type="entry name" value="HTH_MARR_2"/>
    <property type="match status" value="1"/>
</dbReference>
<dbReference type="InterPro" id="IPR039422">
    <property type="entry name" value="MarR/SlyA-like"/>
</dbReference>
<dbReference type="Pfam" id="PF01047">
    <property type="entry name" value="MarR"/>
    <property type="match status" value="1"/>
</dbReference>
<organism evidence="3 4">
    <name type="scientific">Paenibacillus tyrfis</name>
    <dbReference type="NCBI Taxonomy" id="1501230"/>
    <lineage>
        <taxon>Bacteria</taxon>
        <taxon>Bacillati</taxon>
        <taxon>Bacillota</taxon>
        <taxon>Bacilli</taxon>
        <taxon>Bacillales</taxon>
        <taxon>Paenibacillaceae</taxon>
        <taxon>Paenibacillus</taxon>
    </lineage>
</organism>
<dbReference type="EMBL" id="JNVM01000006">
    <property type="protein sequence ID" value="KEQ26452.1"/>
    <property type="molecule type" value="Genomic_DNA"/>
</dbReference>
<evidence type="ECO:0000313" key="4">
    <source>
        <dbReference type="Proteomes" id="UP000028123"/>
    </source>
</evidence>
<feature type="domain" description="HTH marR-type" evidence="2">
    <location>
        <begin position="2"/>
        <end position="140"/>
    </location>
</feature>
<dbReference type="GO" id="GO:0003677">
    <property type="term" value="F:DNA binding"/>
    <property type="evidence" value="ECO:0007669"/>
    <property type="project" value="UniProtKB-KW"/>
</dbReference>
<dbReference type="InterPro" id="IPR036388">
    <property type="entry name" value="WH-like_DNA-bd_sf"/>
</dbReference>
<evidence type="ECO:0000313" key="3">
    <source>
        <dbReference type="EMBL" id="KEQ26452.1"/>
    </source>
</evidence>
<keyword evidence="4" id="KW-1185">Reference proteome</keyword>
<dbReference type="RefSeq" id="WP_036679016.1">
    <property type="nucleotide sequence ID" value="NZ_FYEP01000001.1"/>
</dbReference>
<accession>A0A081P6X9</accession>
<proteinExistence type="predicted"/>